<dbReference type="InterPro" id="IPR050791">
    <property type="entry name" value="Aldo-Keto_reductase"/>
</dbReference>
<proteinExistence type="predicted"/>
<evidence type="ECO:0000313" key="4">
    <source>
        <dbReference type="Proteomes" id="UP000813427"/>
    </source>
</evidence>
<dbReference type="AlphaFoldDB" id="A0A8K0S361"/>
<protein>
    <submittedName>
        <fullName evidence="3">NADP-dependent oxidoreductase domain-containing protein</fullName>
    </submittedName>
</protein>
<dbReference type="Pfam" id="PF00248">
    <property type="entry name" value="Aldo_ket_red"/>
    <property type="match status" value="1"/>
</dbReference>
<evidence type="ECO:0000256" key="1">
    <source>
        <dbReference type="ARBA" id="ARBA00023002"/>
    </source>
</evidence>
<keyword evidence="1" id="KW-0560">Oxidoreductase</keyword>
<dbReference type="OrthoDB" id="37537at2759"/>
<gene>
    <name evidence="3" type="ORF">BKA59DRAFT_556357</name>
</gene>
<dbReference type="PANTHER" id="PTHR43625:SF78">
    <property type="entry name" value="PYRIDOXAL REDUCTASE-RELATED"/>
    <property type="match status" value="1"/>
</dbReference>
<dbReference type="InterPro" id="IPR023210">
    <property type="entry name" value="NADP_OxRdtase_dom"/>
</dbReference>
<dbReference type="Proteomes" id="UP000813427">
    <property type="component" value="Unassembled WGS sequence"/>
</dbReference>
<organism evidence="3 4">
    <name type="scientific">Fusarium tricinctum</name>
    <dbReference type="NCBI Taxonomy" id="61284"/>
    <lineage>
        <taxon>Eukaryota</taxon>
        <taxon>Fungi</taxon>
        <taxon>Dikarya</taxon>
        <taxon>Ascomycota</taxon>
        <taxon>Pezizomycotina</taxon>
        <taxon>Sordariomycetes</taxon>
        <taxon>Hypocreomycetidae</taxon>
        <taxon>Hypocreales</taxon>
        <taxon>Nectriaceae</taxon>
        <taxon>Fusarium</taxon>
        <taxon>Fusarium tricinctum species complex</taxon>
    </lineage>
</organism>
<evidence type="ECO:0000259" key="2">
    <source>
        <dbReference type="Pfam" id="PF00248"/>
    </source>
</evidence>
<name>A0A8K0S361_9HYPO</name>
<dbReference type="Gene3D" id="3.20.20.100">
    <property type="entry name" value="NADP-dependent oxidoreductase domain"/>
    <property type="match status" value="1"/>
</dbReference>
<comment type="caution">
    <text evidence="3">The sequence shown here is derived from an EMBL/GenBank/DDBJ whole genome shotgun (WGS) entry which is preliminary data.</text>
</comment>
<evidence type="ECO:0000313" key="3">
    <source>
        <dbReference type="EMBL" id="KAH7246766.1"/>
    </source>
</evidence>
<reference evidence="3" key="1">
    <citation type="journal article" date="2021" name="Nat. Commun.">
        <title>Genetic determinants of endophytism in the Arabidopsis root mycobiome.</title>
        <authorList>
            <person name="Mesny F."/>
            <person name="Miyauchi S."/>
            <person name="Thiergart T."/>
            <person name="Pickel B."/>
            <person name="Atanasova L."/>
            <person name="Karlsson M."/>
            <person name="Huettel B."/>
            <person name="Barry K.W."/>
            <person name="Haridas S."/>
            <person name="Chen C."/>
            <person name="Bauer D."/>
            <person name="Andreopoulos W."/>
            <person name="Pangilinan J."/>
            <person name="LaButti K."/>
            <person name="Riley R."/>
            <person name="Lipzen A."/>
            <person name="Clum A."/>
            <person name="Drula E."/>
            <person name="Henrissat B."/>
            <person name="Kohler A."/>
            <person name="Grigoriev I.V."/>
            <person name="Martin F.M."/>
            <person name="Hacquard S."/>
        </authorList>
    </citation>
    <scope>NUCLEOTIDE SEQUENCE</scope>
    <source>
        <strain evidence="3">MPI-SDFR-AT-0068</strain>
    </source>
</reference>
<dbReference type="SUPFAM" id="SSF51430">
    <property type="entry name" value="NAD(P)-linked oxidoreductase"/>
    <property type="match status" value="1"/>
</dbReference>
<dbReference type="EMBL" id="JAGPXF010000004">
    <property type="protein sequence ID" value="KAH7246766.1"/>
    <property type="molecule type" value="Genomic_DNA"/>
</dbReference>
<dbReference type="PANTHER" id="PTHR43625">
    <property type="entry name" value="AFLATOXIN B1 ALDEHYDE REDUCTASE"/>
    <property type="match status" value="1"/>
</dbReference>
<dbReference type="GO" id="GO:0005737">
    <property type="term" value="C:cytoplasm"/>
    <property type="evidence" value="ECO:0007669"/>
    <property type="project" value="TreeGrafter"/>
</dbReference>
<dbReference type="GO" id="GO:0016491">
    <property type="term" value="F:oxidoreductase activity"/>
    <property type="evidence" value="ECO:0007669"/>
    <property type="project" value="UniProtKB-KW"/>
</dbReference>
<sequence length="188" mass="19982">MVQILGKEVGATGLGYMESVKTLKAAVDNGFLLWSGAEFYGGPEYNSMTLVKAYFLKYPEDAAKVVLCIKGGVKQGTHELDSSAGGTRRSIDNILTQLGGTKKLAIWIPARRDPKTPLDITFKTAQEYIKGGQLGGIGLSEVGLQTLQEGIKAGRVEVAELELSMFTSNLLRNGVGAACAENGIPIMA</sequence>
<keyword evidence="4" id="KW-1185">Reference proteome</keyword>
<dbReference type="InterPro" id="IPR036812">
    <property type="entry name" value="NAD(P)_OxRdtase_dom_sf"/>
</dbReference>
<accession>A0A8K0S361</accession>
<feature type="domain" description="NADP-dependent oxidoreductase" evidence="2">
    <location>
        <begin position="17"/>
        <end position="188"/>
    </location>
</feature>